<dbReference type="EMBL" id="LGRX02001077">
    <property type="protein sequence ID" value="KAK3286935.1"/>
    <property type="molecule type" value="Genomic_DNA"/>
</dbReference>
<feature type="transmembrane region" description="Helical" evidence="1">
    <location>
        <begin position="76"/>
        <end position="97"/>
    </location>
</feature>
<comment type="caution">
    <text evidence="2">The sequence shown here is derived from an EMBL/GenBank/DDBJ whole genome shotgun (WGS) entry which is preliminary data.</text>
</comment>
<sequence length="171" mass="17751">MPLSHLCPYRRSRAWRPSVPQQQVVLRHGGEGAAVSSVPAGYAVQIYAPTEEFPGRVGLVPVVGCGAPPCGLRPNFVLLACLLGVLCFGIAGVAACFGDIGINNIDNNPVAEDPVMCIGATCIYSRVGQLPPETRQLVLQLFAEAGGGAAAAAPGDNWDLEHGGVTTYDVP</sequence>
<evidence type="ECO:0000313" key="3">
    <source>
        <dbReference type="Proteomes" id="UP001190700"/>
    </source>
</evidence>
<protein>
    <submittedName>
        <fullName evidence="2">Uncharacterized protein</fullName>
    </submittedName>
</protein>
<dbReference type="AlphaFoldDB" id="A0AAE0GZ77"/>
<name>A0AAE0GZ77_9CHLO</name>
<dbReference type="Proteomes" id="UP001190700">
    <property type="component" value="Unassembled WGS sequence"/>
</dbReference>
<reference evidence="2 3" key="1">
    <citation type="journal article" date="2015" name="Genome Biol. Evol.">
        <title>Comparative Genomics of a Bacterivorous Green Alga Reveals Evolutionary Causalities and Consequences of Phago-Mixotrophic Mode of Nutrition.</title>
        <authorList>
            <person name="Burns J.A."/>
            <person name="Paasch A."/>
            <person name="Narechania A."/>
            <person name="Kim E."/>
        </authorList>
    </citation>
    <scope>NUCLEOTIDE SEQUENCE [LARGE SCALE GENOMIC DNA]</scope>
    <source>
        <strain evidence="2 3">PLY_AMNH</strain>
    </source>
</reference>
<keyword evidence="1" id="KW-1133">Transmembrane helix</keyword>
<proteinExistence type="predicted"/>
<keyword evidence="1" id="KW-0812">Transmembrane</keyword>
<evidence type="ECO:0000256" key="1">
    <source>
        <dbReference type="SAM" id="Phobius"/>
    </source>
</evidence>
<accession>A0AAE0GZ77</accession>
<keyword evidence="1" id="KW-0472">Membrane</keyword>
<organism evidence="2 3">
    <name type="scientific">Cymbomonas tetramitiformis</name>
    <dbReference type="NCBI Taxonomy" id="36881"/>
    <lineage>
        <taxon>Eukaryota</taxon>
        <taxon>Viridiplantae</taxon>
        <taxon>Chlorophyta</taxon>
        <taxon>Pyramimonadophyceae</taxon>
        <taxon>Pyramimonadales</taxon>
        <taxon>Pyramimonadaceae</taxon>
        <taxon>Cymbomonas</taxon>
    </lineage>
</organism>
<gene>
    <name evidence="2" type="ORF">CYMTET_5527</name>
</gene>
<keyword evidence="3" id="KW-1185">Reference proteome</keyword>
<evidence type="ECO:0000313" key="2">
    <source>
        <dbReference type="EMBL" id="KAK3286935.1"/>
    </source>
</evidence>